<feature type="domain" description="Glycoside hydrolase family 5" evidence="9">
    <location>
        <begin position="99"/>
        <end position="412"/>
    </location>
</feature>
<proteinExistence type="inferred from homology"/>
<evidence type="ECO:0000313" key="10">
    <source>
        <dbReference type="EMBL" id="MBC8562212.1"/>
    </source>
</evidence>
<feature type="signal peptide" evidence="8">
    <location>
        <begin position="1"/>
        <end position="28"/>
    </location>
</feature>
<dbReference type="RefSeq" id="WP_249297703.1">
    <property type="nucleotide sequence ID" value="NZ_JACRSX010000005.1"/>
</dbReference>
<dbReference type="SUPFAM" id="SSF52058">
    <property type="entry name" value="L domain-like"/>
    <property type="match status" value="1"/>
</dbReference>
<evidence type="ECO:0000256" key="4">
    <source>
        <dbReference type="ARBA" id="ARBA00023277"/>
    </source>
</evidence>
<dbReference type="InterPro" id="IPR001547">
    <property type="entry name" value="Glyco_hydro_5"/>
</dbReference>
<dbReference type="InterPro" id="IPR017853">
    <property type="entry name" value="GH"/>
</dbReference>
<keyword evidence="4" id="KW-0119">Carbohydrate metabolism</keyword>
<feature type="compositionally biased region" description="Low complexity" evidence="7">
    <location>
        <begin position="637"/>
        <end position="665"/>
    </location>
</feature>
<name>A0ABR7N0P9_9FIRM</name>
<evidence type="ECO:0000256" key="2">
    <source>
        <dbReference type="ARBA" id="ARBA00022801"/>
    </source>
</evidence>
<dbReference type="InterPro" id="IPR026906">
    <property type="entry name" value="LRR_5"/>
</dbReference>
<dbReference type="InterPro" id="IPR032675">
    <property type="entry name" value="LRR_dom_sf"/>
</dbReference>
<protein>
    <submittedName>
        <fullName evidence="10">Cellulase family glycosylhydrolase</fullName>
    </submittedName>
</protein>
<sequence>MRKLKKQLLASFLSLAMVVSSVSGIGIASVKKTVKAAETDVPSNIGEERTLPSGFKTRDNGEMRDNMDSAAYMKEMGLGWNYGNSLDQSIDTSSMTEDEKKNVDVNYCETSANNSALTQKNVDTIKAYGFNNVRIPVAWSNLMDISEDKMTYTINEKYLERVEEVINYCLNDGLYAIVNIHYDGDWWGQFGDKDPSVREQAWARYRQIWTQLSERYKDYSDRLIFESANEELGDRLNDNWVKRDTSNKTGVLSVDEQYETMNKINQEFVNIVRKSGGNNEKRYLLIAGYSTNIERTCDVRFKMPTDPVKGNGKNKLSVSVHYYTPWNYCGGSEYHQTEGSAPRLFDWGTDADIKEMHDNLDMMSKFTEQGYGVILGEFGVQTTAADGIPKYISEFGKYAIEKGMVPVLWDNGTWLDRENNVIAFDNVADAIISVTGAEGTFAKTDVNTGKPKYTEQTDESALTKIFTWEGSWKKNGGDNNTYCNPKLSVQTNDGTNDWTFHCNTYGYWAVIYSEALKNVKHLYIRATCQDNDIDSAALQLAPAEFRASYPPEKGLFDENEEMFSASKAALEKCKAGKATDVSAEDEWSGKIFALEEGFLQGNGLLWISASNKPVFTKIELFTTDDLTPAESNAPVESPTVTPSQVPSAVPSAPAAQVPSAAPSAPAAQIPTQTAIAAAPAKGDVVKDKNASYTVSDVKNKTVEYKAPASKTKTSAAIPATVKVNGVSYKVTSIAKNAFKNNKKLKKVTIGANITSIGANAFSGCKSLKNVVVKSKSLKKVGKNAFKGIQKKAVFKVPAKKLKAYKKLFGSKAGVKKSMKIKK</sequence>
<comment type="caution">
    <text evidence="10">The sequence shown here is derived from an EMBL/GenBank/DDBJ whole genome shotgun (WGS) entry which is preliminary data.</text>
</comment>
<evidence type="ECO:0000256" key="3">
    <source>
        <dbReference type="ARBA" id="ARBA00023001"/>
    </source>
</evidence>
<keyword evidence="6" id="KW-0624">Polysaccharide degradation</keyword>
<comment type="similarity">
    <text evidence="1">Belongs to the glycosyl hydrolase 5 (cellulase A) family.</text>
</comment>
<keyword evidence="5" id="KW-0326">Glycosidase</keyword>
<dbReference type="EMBL" id="JACRSX010000005">
    <property type="protein sequence ID" value="MBC8562212.1"/>
    <property type="molecule type" value="Genomic_DNA"/>
</dbReference>
<evidence type="ECO:0000259" key="9">
    <source>
        <dbReference type="Pfam" id="PF00150"/>
    </source>
</evidence>
<dbReference type="Pfam" id="PF00150">
    <property type="entry name" value="Cellulase"/>
    <property type="match status" value="1"/>
</dbReference>
<accession>A0ABR7N0P9</accession>
<organism evidence="10 11">
    <name type="scientific">Jutongia huaianensis</name>
    <dbReference type="NCBI Taxonomy" id="2763668"/>
    <lineage>
        <taxon>Bacteria</taxon>
        <taxon>Bacillati</taxon>
        <taxon>Bacillota</taxon>
        <taxon>Clostridia</taxon>
        <taxon>Lachnospirales</taxon>
        <taxon>Lachnospiraceae</taxon>
        <taxon>Jutongia</taxon>
    </lineage>
</organism>
<dbReference type="PANTHER" id="PTHR31297:SF41">
    <property type="entry name" value="ENDOGLUCANASE, PUTATIVE (AFU_ORTHOLOGUE AFUA_5G01830)-RELATED"/>
    <property type="match status" value="1"/>
</dbReference>
<dbReference type="Gene3D" id="3.80.10.10">
    <property type="entry name" value="Ribonuclease Inhibitor"/>
    <property type="match status" value="1"/>
</dbReference>
<evidence type="ECO:0000256" key="6">
    <source>
        <dbReference type="ARBA" id="ARBA00023326"/>
    </source>
</evidence>
<gene>
    <name evidence="10" type="ORF">H8704_06145</name>
</gene>
<evidence type="ECO:0000256" key="7">
    <source>
        <dbReference type="SAM" id="MobiDB-lite"/>
    </source>
</evidence>
<feature type="region of interest" description="Disordered" evidence="7">
    <location>
        <begin position="629"/>
        <end position="665"/>
    </location>
</feature>
<dbReference type="Gene3D" id="3.20.20.80">
    <property type="entry name" value="Glycosidases"/>
    <property type="match status" value="1"/>
</dbReference>
<dbReference type="Proteomes" id="UP000606193">
    <property type="component" value="Unassembled WGS sequence"/>
</dbReference>
<keyword evidence="2" id="KW-0378">Hydrolase</keyword>
<dbReference type="Pfam" id="PF13306">
    <property type="entry name" value="LRR_5"/>
    <property type="match status" value="1"/>
</dbReference>
<evidence type="ECO:0000256" key="5">
    <source>
        <dbReference type="ARBA" id="ARBA00023295"/>
    </source>
</evidence>
<dbReference type="PANTHER" id="PTHR31297">
    <property type="entry name" value="GLUCAN ENDO-1,6-BETA-GLUCOSIDASE B"/>
    <property type="match status" value="1"/>
</dbReference>
<evidence type="ECO:0000256" key="1">
    <source>
        <dbReference type="ARBA" id="ARBA00005641"/>
    </source>
</evidence>
<dbReference type="InterPro" id="IPR050386">
    <property type="entry name" value="Glycosyl_hydrolase_5"/>
</dbReference>
<evidence type="ECO:0000313" key="11">
    <source>
        <dbReference type="Proteomes" id="UP000606193"/>
    </source>
</evidence>
<feature type="chain" id="PRO_5046383298" evidence="8">
    <location>
        <begin position="29"/>
        <end position="822"/>
    </location>
</feature>
<keyword evidence="3" id="KW-0136">Cellulose degradation</keyword>
<reference evidence="10 11" key="1">
    <citation type="submission" date="2020-08" db="EMBL/GenBank/DDBJ databases">
        <title>Genome public.</title>
        <authorList>
            <person name="Liu C."/>
            <person name="Sun Q."/>
        </authorList>
    </citation>
    <scope>NUCLEOTIDE SEQUENCE [LARGE SCALE GENOMIC DNA]</scope>
    <source>
        <strain evidence="10 11">NSJ-37</strain>
    </source>
</reference>
<keyword evidence="8" id="KW-0732">Signal</keyword>
<dbReference type="SUPFAM" id="SSF51445">
    <property type="entry name" value="(Trans)glycosidases"/>
    <property type="match status" value="1"/>
</dbReference>
<keyword evidence="11" id="KW-1185">Reference proteome</keyword>
<evidence type="ECO:0000256" key="8">
    <source>
        <dbReference type="SAM" id="SignalP"/>
    </source>
</evidence>